<dbReference type="RefSeq" id="WP_123779129.1">
    <property type="nucleotide sequence ID" value="NZ_RKMG01000002.1"/>
</dbReference>
<dbReference type="InterPro" id="IPR037056">
    <property type="entry name" value="RNase_H1_N_sf"/>
</dbReference>
<evidence type="ECO:0000256" key="2">
    <source>
        <dbReference type="ARBA" id="ARBA00001946"/>
    </source>
</evidence>
<comment type="similarity">
    <text evidence="4">Belongs to the RNase H family.</text>
</comment>
<evidence type="ECO:0000256" key="7">
    <source>
        <dbReference type="ARBA" id="ARBA00022722"/>
    </source>
</evidence>
<dbReference type="InterPro" id="IPR012337">
    <property type="entry name" value="RNaseH-like_sf"/>
</dbReference>
<dbReference type="GO" id="GO:0004523">
    <property type="term" value="F:RNA-DNA hybrid ribonuclease activity"/>
    <property type="evidence" value="ECO:0007669"/>
    <property type="project" value="UniProtKB-EC"/>
</dbReference>
<dbReference type="AlphaFoldDB" id="A0A3N4HEY4"/>
<evidence type="ECO:0000256" key="9">
    <source>
        <dbReference type="ARBA" id="ARBA00022759"/>
    </source>
</evidence>
<evidence type="ECO:0000256" key="11">
    <source>
        <dbReference type="ARBA" id="ARBA00022842"/>
    </source>
</evidence>
<accession>A0A3N4HEY4</accession>
<sequence>MGKFYAVKKGRQPGIYTTWPDCQKQVSGFSGAIYKSFASKAEAEAFMGSSSTSKAPAKTSDGQEIRWLGDTHAVAVDDKASMSVYVDGSFDKSSGYFGYGGVVLYQGEVSKYSGGRNDAEFAKQRNVAGEVIAAMQAVNIALKANAKQVVIFHDYMGIAEWALGSWQAKNKYTQEYRDFMQAKAKEIAIGFTKVAAHTGDTYNEMADQLAKNGIQEAKKANR</sequence>
<dbReference type="PANTHER" id="PTHR10642">
    <property type="entry name" value="RIBONUCLEASE H1"/>
    <property type="match status" value="1"/>
</dbReference>
<dbReference type="InterPro" id="IPR011320">
    <property type="entry name" value="RNase_H1_N"/>
</dbReference>
<dbReference type="Gene3D" id="3.40.970.10">
    <property type="entry name" value="Ribonuclease H1, N-terminal domain"/>
    <property type="match status" value="1"/>
</dbReference>
<dbReference type="Pfam" id="PF00075">
    <property type="entry name" value="RNase_H"/>
    <property type="match status" value="1"/>
</dbReference>
<dbReference type="GO" id="GO:0046872">
    <property type="term" value="F:metal ion binding"/>
    <property type="evidence" value="ECO:0007669"/>
    <property type="project" value="UniProtKB-KW"/>
</dbReference>
<dbReference type="PANTHER" id="PTHR10642:SF26">
    <property type="entry name" value="RIBONUCLEASE H1"/>
    <property type="match status" value="1"/>
</dbReference>
<comment type="cofactor">
    <cofactor evidence="2">
        <name>Mg(2+)</name>
        <dbReference type="ChEBI" id="CHEBI:18420"/>
    </cofactor>
</comment>
<keyword evidence="11" id="KW-0460">Magnesium</keyword>
<evidence type="ECO:0000256" key="5">
    <source>
        <dbReference type="ARBA" id="ARBA00012180"/>
    </source>
</evidence>
<evidence type="ECO:0000313" key="14">
    <source>
        <dbReference type="Proteomes" id="UP000273977"/>
    </source>
</evidence>
<dbReference type="InterPro" id="IPR050092">
    <property type="entry name" value="RNase_H"/>
</dbReference>
<dbReference type="InterPro" id="IPR002156">
    <property type="entry name" value="RNaseH_domain"/>
</dbReference>
<evidence type="ECO:0000259" key="12">
    <source>
        <dbReference type="PROSITE" id="PS50879"/>
    </source>
</evidence>
<dbReference type="GO" id="GO:0043137">
    <property type="term" value="P:DNA replication, removal of RNA primer"/>
    <property type="evidence" value="ECO:0007669"/>
    <property type="project" value="TreeGrafter"/>
</dbReference>
<keyword evidence="14" id="KW-1185">Reference proteome</keyword>
<keyword evidence="13" id="KW-0808">Transferase</keyword>
<dbReference type="FunFam" id="3.40.970.10:FF:000002">
    <property type="entry name" value="Ribonuclease H"/>
    <property type="match status" value="1"/>
</dbReference>
<dbReference type="GO" id="GO:0003676">
    <property type="term" value="F:nucleic acid binding"/>
    <property type="evidence" value="ECO:0007669"/>
    <property type="project" value="InterPro"/>
</dbReference>
<feature type="domain" description="RNase H type-1" evidence="12">
    <location>
        <begin position="78"/>
        <end position="215"/>
    </location>
</feature>
<evidence type="ECO:0000313" key="13">
    <source>
        <dbReference type="EMBL" id="RPA65024.1"/>
    </source>
</evidence>
<keyword evidence="7" id="KW-0540">Nuclease</keyword>
<dbReference type="Proteomes" id="UP000273977">
    <property type="component" value="Unassembled WGS sequence"/>
</dbReference>
<dbReference type="EMBL" id="RKMG01000002">
    <property type="protein sequence ID" value="RPA65024.1"/>
    <property type="molecule type" value="Genomic_DNA"/>
</dbReference>
<dbReference type="SUPFAM" id="SSF55658">
    <property type="entry name" value="L9 N-domain-like"/>
    <property type="match status" value="1"/>
</dbReference>
<dbReference type="PROSITE" id="PS50879">
    <property type="entry name" value="RNASE_H_1"/>
    <property type="match status" value="1"/>
</dbReference>
<evidence type="ECO:0000256" key="10">
    <source>
        <dbReference type="ARBA" id="ARBA00022801"/>
    </source>
</evidence>
<dbReference type="GO" id="GO:0003964">
    <property type="term" value="F:RNA-directed DNA polymerase activity"/>
    <property type="evidence" value="ECO:0007669"/>
    <property type="project" value="UniProtKB-KW"/>
</dbReference>
<dbReference type="Pfam" id="PF01693">
    <property type="entry name" value="Cauli_VI"/>
    <property type="match status" value="1"/>
</dbReference>
<keyword evidence="8" id="KW-0479">Metal-binding</keyword>
<evidence type="ECO:0000256" key="3">
    <source>
        <dbReference type="ARBA" id="ARBA00004065"/>
    </source>
</evidence>
<organism evidence="13 14">
    <name type="scientific">Aerococcus agrisoli</name>
    <dbReference type="NCBI Taxonomy" id="2487350"/>
    <lineage>
        <taxon>Bacteria</taxon>
        <taxon>Bacillati</taxon>
        <taxon>Bacillota</taxon>
        <taxon>Bacilli</taxon>
        <taxon>Lactobacillales</taxon>
        <taxon>Aerococcaceae</taxon>
        <taxon>Aerococcus</taxon>
    </lineage>
</organism>
<comment type="caution">
    <text evidence="13">The sequence shown here is derived from an EMBL/GenBank/DDBJ whole genome shotgun (WGS) entry which is preliminary data.</text>
</comment>
<evidence type="ECO:0000256" key="6">
    <source>
        <dbReference type="ARBA" id="ARBA00017721"/>
    </source>
</evidence>
<dbReference type="InterPro" id="IPR036397">
    <property type="entry name" value="RNaseH_sf"/>
</dbReference>
<evidence type="ECO:0000256" key="1">
    <source>
        <dbReference type="ARBA" id="ARBA00000077"/>
    </source>
</evidence>
<dbReference type="Gene3D" id="3.30.420.10">
    <property type="entry name" value="Ribonuclease H-like superfamily/Ribonuclease H"/>
    <property type="match status" value="1"/>
</dbReference>
<keyword evidence="13" id="KW-0695">RNA-directed DNA polymerase</keyword>
<dbReference type="InterPro" id="IPR009027">
    <property type="entry name" value="Ribosomal_bL9/RNase_H1_N"/>
</dbReference>
<dbReference type="OrthoDB" id="9811552at2"/>
<dbReference type="EC" id="3.1.26.4" evidence="5"/>
<comment type="function">
    <text evidence="3">Endonuclease that specifically degrades the RNA of RNA-DNA hybrids.</text>
</comment>
<proteinExistence type="inferred from homology"/>
<evidence type="ECO:0000256" key="4">
    <source>
        <dbReference type="ARBA" id="ARBA00005300"/>
    </source>
</evidence>
<protein>
    <recommendedName>
        <fullName evidence="6">Ribonuclease H</fullName>
        <ecNumber evidence="5">3.1.26.4</ecNumber>
    </recommendedName>
</protein>
<keyword evidence="10" id="KW-0378">Hydrolase</keyword>
<name>A0A3N4HEY4_9LACT</name>
<dbReference type="SUPFAM" id="SSF53098">
    <property type="entry name" value="Ribonuclease H-like"/>
    <property type="match status" value="1"/>
</dbReference>
<reference evidence="13 14" key="1">
    <citation type="submission" date="2018-11" db="EMBL/GenBank/DDBJ databases">
        <title>Aerococcus sp. SJQ22, whole genome shotgun sequence.</title>
        <authorList>
            <person name="Sun L."/>
            <person name="Gao X."/>
            <person name="Chen W."/>
            <person name="Huang K."/>
        </authorList>
    </citation>
    <scope>NUCLEOTIDE SEQUENCE [LARGE SCALE GENOMIC DNA]</scope>
    <source>
        <strain evidence="13 14">SJQ22</strain>
    </source>
</reference>
<keyword evidence="9" id="KW-0255">Endonuclease</keyword>
<comment type="catalytic activity">
    <reaction evidence="1">
        <text>Endonucleolytic cleavage to 5'-phosphomonoester.</text>
        <dbReference type="EC" id="3.1.26.4"/>
    </reaction>
</comment>
<gene>
    <name evidence="13" type="ORF">EF384_01015</name>
</gene>
<keyword evidence="13" id="KW-0548">Nucleotidyltransferase</keyword>
<evidence type="ECO:0000256" key="8">
    <source>
        <dbReference type="ARBA" id="ARBA00022723"/>
    </source>
</evidence>
<dbReference type="CDD" id="cd09277">
    <property type="entry name" value="RNase_HI_bacteria_like"/>
    <property type="match status" value="1"/>
</dbReference>